<gene>
    <name evidence="2" type="ORF">PYS65_00355</name>
</gene>
<dbReference type="RefSeq" id="WP_279331642.1">
    <property type="nucleotide sequence ID" value="NZ_CP121682.1"/>
</dbReference>
<accession>A0ABY8JTN6</accession>
<evidence type="ECO:0000313" key="2">
    <source>
        <dbReference type="EMBL" id="WGD38748.1"/>
    </source>
</evidence>
<reference evidence="2 3" key="1">
    <citation type="submission" date="2023-03" db="EMBL/GenBank/DDBJ databases">
        <authorList>
            <person name="Mo P."/>
        </authorList>
    </citation>
    <scope>NUCLEOTIDE SEQUENCE [LARGE SCALE GENOMIC DNA]</scope>
    <source>
        <strain evidence="2 3">HUAS 5</strain>
    </source>
</reference>
<dbReference type="Proteomes" id="UP001216440">
    <property type="component" value="Chromosome"/>
</dbReference>
<name>A0ABY8JTN6_9ACTN</name>
<organism evidence="2 3">
    <name type="scientific">Streptomyces cathayae</name>
    <dbReference type="NCBI Taxonomy" id="3031124"/>
    <lineage>
        <taxon>Bacteria</taxon>
        <taxon>Bacillati</taxon>
        <taxon>Actinomycetota</taxon>
        <taxon>Actinomycetes</taxon>
        <taxon>Kitasatosporales</taxon>
        <taxon>Streptomycetaceae</taxon>
        <taxon>Streptomyces</taxon>
    </lineage>
</organism>
<evidence type="ECO:0000313" key="3">
    <source>
        <dbReference type="Proteomes" id="UP001216440"/>
    </source>
</evidence>
<dbReference type="EMBL" id="CP121682">
    <property type="protein sequence ID" value="WGD38748.1"/>
    <property type="molecule type" value="Genomic_DNA"/>
</dbReference>
<evidence type="ECO:0000256" key="1">
    <source>
        <dbReference type="SAM" id="MobiDB-lite"/>
    </source>
</evidence>
<feature type="region of interest" description="Disordered" evidence="1">
    <location>
        <begin position="28"/>
        <end position="47"/>
    </location>
</feature>
<protein>
    <submittedName>
        <fullName evidence="2">Uncharacterized protein</fullName>
    </submittedName>
</protein>
<sequence length="76" mass="8041">MLYDDRGWLIPVEDLLAAGFRLNALAPPDEKEVGGPAPTEAQQGTVDTDALRVKFPQGRVVSVFAGHATPLKAGPT</sequence>
<keyword evidence="3" id="KW-1185">Reference proteome</keyword>
<proteinExistence type="predicted"/>